<dbReference type="RefSeq" id="WP_405385738.1">
    <property type="nucleotide sequence ID" value="NZ_JBJGEB010000004.1"/>
</dbReference>
<organism evidence="2 3">
    <name type="scientific">Neisseria oralis</name>
    <dbReference type="NCBI Taxonomy" id="1107316"/>
    <lineage>
        <taxon>Bacteria</taxon>
        <taxon>Pseudomonadati</taxon>
        <taxon>Pseudomonadota</taxon>
        <taxon>Betaproteobacteria</taxon>
        <taxon>Neisseriales</taxon>
        <taxon>Neisseriaceae</taxon>
        <taxon>Neisseria</taxon>
    </lineage>
</organism>
<sequence>METNTPKQEQPEESFDWESRLEKLRQTRQINAPYTHAPLIKESAREKPVETETYKLDAGTRDKVLMEYLEQWQREHNAELEETEQVETDTMVLLQENWLSAQSSLQMKASDKQIDSTRTVWLNPKHQKVEFAAPEQSDRPSSEGQQEGAAAESGVSDGLAAEEGPRIAVNINVLNPQAVNRKEVFCLSEKDLTERLIERMRPHVADAVNGMIRVAVQKQMALFTYQLQQTLNEQAPQLVEEVLEYNIKKVLTDLKYEMKYKR</sequence>
<feature type="region of interest" description="Disordered" evidence="1">
    <location>
        <begin position="131"/>
        <end position="158"/>
    </location>
</feature>
<dbReference type="Proteomes" id="UP001621964">
    <property type="component" value="Unassembled WGS sequence"/>
</dbReference>
<evidence type="ECO:0000313" key="3">
    <source>
        <dbReference type="Proteomes" id="UP001621964"/>
    </source>
</evidence>
<feature type="compositionally biased region" description="Basic and acidic residues" evidence="1">
    <location>
        <begin position="42"/>
        <end position="54"/>
    </location>
</feature>
<feature type="region of interest" description="Disordered" evidence="1">
    <location>
        <begin position="28"/>
        <end position="54"/>
    </location>
</feature>
<dbReference type="EMBL" id="JBJGEB010000004">
    <property type="protein sequence ID" value="MFK7641899.1"/>
    <property type="molecule type" value="Genomic_DNA"/>
</dbReference>
<protein>
    <submittedName>
        <fullName evidence="2">Uncharacterized protein</fullName>
    </submittedName>
</protein>
<gene>
    <name evidence="2" type="ORF">ACI43T_05215</name>
</gene>
<comment type="caution">
    <text evidence="2">The sequence shown here is derived from an EMBL/GenBank/DDBJ whole genome shotgun (WGS) entry which is preliminary data.</text>
</comment>
<name>A0ABW8Q2Y6_9NEIS</name>
<proteinExistence type="predicted"/>
<evidence type="ECO:0000256" key="1">
    <source>
        <dbReference type="SAM" id="MobiDB-lite"/>
    </source>
</evidence>
<keyword evidence="3" id="KW-1185">Reference proteome</keyword>
<evidence type="ECO:0000313" key="2">
    <source>
        <dbReference type="EMBL" id="MFK7641899.1"/>
    </source>
</evidence>
<accession>A0ABW8Q2Y6</accession>
<reference evidence="2 3" key="1">
    <citation type="submission" date="2024-11" db="EMBL/GenBank/DDBJ databases">
        <authorList>
            <person name="Mikucki A.G."/>
            <person name="Kahler C.M."/>
        </authorList>
    </citation>
    <scope>NUCLEOTIDE SEQUENCE [LARGE SCALE GENOMIC DNA]</scope>
    <source>
        <strain evidence="2 3">EXNM717</strain>
    </source>
</reference>